<dbReference type="KEGG" id="pmes:FX988_04107"/>
<organism evidence="3 4">
    <name type="scientific">Paraglaciecola mesophila</name>
    <dbReference type="NCBI Taxonomy" id="197222"/>
    <lineage>
        <taxon>Bacteria</taxon>
        <taxon>Pseudomonadati</taxon>
        <taxon>Pseudomonadota</taxon>
        <taxon>Gammaproteobacteria</taxon>
        <taxon>Alteromonadales</taxon>
        <taxon>Alteromonadaceae</taxon>
        <taxon>Paraglaciecola</taxon>
    </lineage>
</organism>
<keyword evidence="2" id="KW-1133">Transmembrane helix</keyword>
<accession>A0A857JSB5</accession>
<proteinExistence type="predicted"/>
<feature type="transmembrane region" description="Helical" evidence="2">
    <location>
        <begin position="42"/>
        <end position="65"/>
    </location>
</feature>
<keyword evidence="4" id="KW-1185">Reference proteome</keyword>
<reference evidence="3 4" key="1">
    <citation type="submission" date="2019-12" db="EMBL/GenBank/DDBJ databases">
        <title>Genome sequencing and assembly of endphytes of Porphyra tenera.</title>
        <authorList>
            <person name="Park J.M."/>
            <person name="Shin R."/>
            <person name="Jo S.H."/>
        </authorList>
    </citation>
    <scope>NUCLEOTIDE SEQUENCE [LARGE SCALE GENOMIC DNA]</scope>
    <source>
        <strain evidence="3 4">GPM4</strain>
    </source>
</reference>
<feature type="transmembrane region" description="Helical" evidence="2">
    <location>
        <begin position="77"/>
        <end position="96"/>
    </location>
</feature>
<evidence type="ECO:0000256" key="2">
    <source>
        <dbReference type="SAM" id="Phobius"/>
    </source>
</evidence>
<dbReference type="EMBL" id="CP047656">
    <property type="protein sequence ID" value="QHJ13827.1"/>
    <property type="molecule type" value="Genomic_DNA"/>
</dbReference>
<sequence length="108" mass="12375">MRKLRKLGTSHKARRALSRHQDKKLRKDLSPYQALMRRGNMLWAALFFGSYTIAALVGYITNTAVPFLKGNIQPEKAPWFFLGFLIITLVTFPIGLRDYKEATSENNS</sequence>
<dbReference type="AlphaFoldDB" id="A0A857JSB5"/>
<feature type="region of interest" description="Disordered" evidence="1">
    <location>
        <begin position="1"/>
        <end position="25"/>
    </location>
</feature>
<keyword evidence="2" id="KW-0812">Transmembrane</keyword>
<dbReference type="Proteomes" id="UP000464524">
    <property type="component" value="Chromosome"/>
</dbReference>
<evidence type="ECO:0000313" key="4">
    <source>
        <dbReference type="Proteomes" id="UP000464524"/>
    </source>
</evidence>
<keyword evidence="2" id="KW-0472">Membrane</keyword>
<gene>
    <name evidence="3" type="ORF">FX988_04107</name>
</gene>
<protein>
    <submittedName>
        <fullName evidence="3">Uncharacterized protein</fullName>
    </submittedName>
</protein>
<evidence type="ECO:0000313" key="3">
    <source>
        <dbReference type="EMBL" id="QHJ13827.1"/>
    </source>
</evidence>
<evidence type="ECO:0000256" key="1">
    <source>
        <dbReference type="SAM" id="MobiDB-lite"/>
    </source>
</evidence>
<name>A0A857JSB5_9ALTE</name>